<dbReference type="RefSeq" id="WP_425343910.1">
    <property type="nucleotide sequence ID" value="NZ_JBGUBD010000001.1"/>
</dbReference>
<gene>
    <name evidence="1" type="ORF">ACERK3_01640</name>
</gene>
<dbReference type="Proteomes" id="UP001575105">
    <property type="component" value="Unassembled WGS sequence"/>
</dbReference>
<accession>A0ABV4U068</accession>
<evidence type="ECO:0000313" key="2">
    <source>
        <dbReference type="Proteomes" id="UP001575105"/>
    </source>
</evidence>
<sequence>MNQRPARIVITDFIHDQLAPERDVRRRLAGVYTGVAFGSLS</sequence>
<name>A0ABV4U068_9BACT</name>
<comment type="caution">
    <text evidence="1">The sequence shown here is derived from an EMBL/GenBank/DDBJ whole genome shotgun (WGS) entry which is preliminary data.</text>
</comment>
<organism evidence="1 2">
    <name type="scientific">Natronomicrosphaera hydrolytica</name>
    <dbReference type="NCBI Taxonomy" id="3242702"/>
    <lineage>
        <taxon>Bacteria</taxon>
        <taxon>Pseudomonadati</taxon>
        <taxon>Planctomycetota</taxon>
        <taxon>Phycisphaerae</taxon>
        <taxon>Phycisphaerales</taxon>
        <taxon>Phycisphaeraceae</taxon>
        <taxon>Natronomicrosphaera</taxon>
    </lineage>
</organism>
<proteinExistence type="predicted"/>
<dbReference type="EMBL" id="JBGUBD010000001">
    <property type="protein sequence ID" value="MFA9476986.1"/>
    <property type="molecule type" value="Genomic_DNA"/>
</dbReference>
<keyword evidence="2" id="KW-1185">Reference proteome</keyword>
<reference evidence="1 2" key="1">
    <citation type="submission" date="2024-08" db="EMBL/GenBank/DDBJ databases">
        <title>Whole-genome sequencing of halo(alkali)philic microorganisms from hypersaline lakes.</title>
        <authorList>
            <person name="Sorokin D.Y."/>
            <person name="Merkel A.Y."/>
            <person name="Messina E."/>
            <person name="Yakimov M."/>
        </authorList>
    </citation>
    <scope>NUCLEOTIDE SEQUENCE [LARGE SCALE GENOMIC DNA]</scope>
    <source>
        <strain evidence="1 2">AB-hyl4</strain>
    </source>
</reference>
<evidence type="ECO:0000313" key="1">
    <source>
        <dbReference type="EMBL" id="MFA9476986.1"/>
    </source>
</evidence>
<protein>
    <submittedName>
        <fullName evidence="1">Uncharacterized protein</fullName>
    </submittedName>
</protein>